<keyword evidence="6 9" id="KW-1133">Transmembrane helix</keyword>
<dbReference type="PRINTS" id="PR01650">
    <property type="entry name" value="SECETRNLCASE"/>
</dbReference>
<dbReference type="HAMAP" id="MF_00422">
    <property type="entry name" value="SecE"/>
    <property type="match status" value="1"/>
</dbReference>
<protein>
    <recommendedName>
        <fullName evidence="11">Protein translocase subunit SecE</fullName>
    </recommendedName>
</protein>
<dbReference type="GO" id="GO:0006886">
    <property type="term" value="P:intracellular protein transport"/>
    <property type="evidence" value="ECO:0007669"/>
    <property type="project" value="InterPro"/>
</dbReference>
<comment type="subcellular location">
    <subcellularLocation>
        <location evidence="1">Membrane</location>
    </subcellularLocation>
</comment>
<dbReference type="Gene3D" id="1.20.5.1030">
    <property type="entry name" value="Preprotein translocase secy subunit"/>
    <property type="match status" value="1"/>
</dbReference>
<dbReference type="NCBIfam" id="TIGR00964">
    <property type="entry name" value="secE_bact"/>
    <property type="match status" value="1"/>
</dbReference>
<keyword evidence="4 9" id="KW-0812">Transmembrane</keyword>
<evidence type="ECO:0000256" key="2">
    <source>
        <dbReference type="ARBA" id="ARBA00022448"/>
    </source>
</evidence>
<dbReference type="GO" id="GO:0005886">
    <property type="term" value="C:plasma membrane"/>
    <property type="evidence" value="ECO:0007669"/>
    <property type="project" value="TreeGrafter"/>
</dbReference>
<keyword evidence="8 9" id="KW-0472">Membrane</keyword>
<evidence type="ECO:0000256" key="8">
    <source>
        <dbReference type="ARBA" id="ARBA00023136"/>
    </source>
</evidence>
<evidence type="ECO:0000256" key="1">
    <source>
        <dbReference type="ARBA" id="ARBA00004370"/>
    </source>
</evidence>
<sequence length="113" mass="12289">MFDKIKFGFALTLVIAGITAYYMVEEQVPSVFYRVLGLLVVMAVAIGIAVTTELGGQAVAFSRAAAMEMRKTVWPTRSETLQTSLIVVVGVTILGFIIFLIDSVLKWAVTSLI</sequence>
<keyword evidence="7" id="KW-0811">Translocation</keyword>
<proteinExistence type="inferred from homology"/>
<evidence type="ECO:0000313" key="10">
    <source>
        <dbReference type="EMBL" id="VAX00118.1"/>
    </source>
</evidence>
<evidence type="ECO:0000256" key="7">
    <source>
        <dbReference type="ARBA" id="ARBA00023010"/>
    </source>
</evidence>
<dbReference type="PROSITE" id="PS01067">
    <property type="entry name" value="SECE_SEC61G"/>
    <property type="match status" value="1"/>
</dbReference>
<dbReference type="InterPro" id="IPR005807">
    <property type="entry name" value="SecE_bac"/>
</dbReference>
<evidence type="ECO:0000256" key="3">
    <source>
        <dbReference type="ARBA" id="ARBA00022475"/>
    </source>
</evidence>
<evidence type="ECO:0000256" key="4">
    <source>
        <dbReference type="ARBA" id="ARBA00022692"/>
    </source>
</evidence>
<dbReference type="PANTHER" id="PTHR33910">
    <property type="entry name" value="PROTEIN TRANSLOCASE SUBUNIT SECE"/>
    <property type="match status" value="1"/>
</dbReference>
<dbReference type="AlphaFoldDB" id="A0A3B1AL05"/>
<dbReference type="GO" id="GO:0006605">
    <property type="term" value="P:protein targeting"/>
    <property type="evidence" value="ECO:0007669"/>
    <property type="project" value="InterPro"/>
</dbReference>
<dbReference type="GO" id="GO:0008320">
    <property type="term" value="F:protein transmembrane transporter activity"/>
    <property type="evidence" value="ECO:0007669"/>
    <property type="project" value="InterPro"/>
</dbReference>
<evidence type="ECO:0008006" key="11">
    <source>
        <dbReference type="Google" id="ProtNLM"/>
    </source>
</evidence>
<dbReference type="Pfam" id="PF00584">
    <property type="entry name" value="SecE"/>
    <property type="match status" value="1"/>
</dbReference>
<reference evidence="10" key="1">
    <citation type="submission" date="2018-06" db="EMBL/GenBank/DDBJ databases">
        <authorList>
            <person name="Zhirakovskaya E."/>
        </authorList>
    </citation>
    <scope>NUCLEOTIDE SEQUENCE</scope>
</reference>
<dbReference type="PANTHER" id="PTHR33910:SF1">
    <property type="entry name" value="PROTEIN TRANSLOCASE SUBUNIT SECE"/>
    <property type="match status" value="1"/>
</dbReference>
<dbReference type="InterPro" id="IPR038379">
    <property type="entry name" value="SecE_sf"/>
</dbReference>
<dbReference type="EMBL" id="UOFR01000072">
    <property type="protein sequence ID" value="VAX00118.1"/>
    <property type="molecule type" value="Genomic_DNA"/>
</dbReference>
<dbReference type="GO" id="GO:0009306">
    <property type="term" value="P:protein secretion"/>
    <property type="evidence" value="ECO:0007669"/>
    <property type="project" value="InterPro"/>
</dbReference>
<feature type="transmembrane region" description="Helical" evidence="9">
    <location>
        <begin position="7"/>
        <end position="24"/>
    </location>
</feature>
<name>A0A3B1AL05_9ZZZZ</name>
<gene>
    <name evidence="10" type="ORF">MNBD_GAMMA21-202</name>
</gene>
<feature type="transmembrane region" description="Helical" evidence="9">
    <location>
        <begin position="36"/>
        <end position="60"/>
    </location>
</feature>
<dbReference type="GO" id="GO:0043952">
    <property type="term" value="P:protein transport by the Sec complex"/>
    <property type="evidence" value="ECO:0007669"/>
    <property type="project" value="TreeGrafter"/>
</dbReference>
<keyword evidence="3" id="KW-1003">Cell membrane</keyword>
<keyword evidence="5" id="KW-0653">Protein transport</keyword>
<keyword evidence="2" id="KW-0813">Transport</keyword>
<evidence type="ECO:0000256" key="5">
    <source>
        <dbReference type="ARBA" id="ARBA00022927"/>
    </source>
</evidence>
<feature type="transmembrane region" description="Helical" evidence="9">
    <location>
        <begin position="81"/>
        <end position="101"/>
    </location>
</feature>
<dbReference type="InterPro" id="IPR001901">
    <property type="entry name" value="Translocase_SecE/Sec61-g"/>
</dbReference>
<evidence type="ECO:0000256" key="6">
    <source>
        <dbReference type="ARBA" id="ARBA00022989"/>
    </source>
</evidence>
<organism evidence="10">
    <name type="scientific">hydrothermal vent metagenome</name>
    <dbReference type="NCBI Taxonomy" id="652676"/>
    <lineage>
        <taxon>unclassified sequences</taxon>
        <taxon>metagenomes</taxon>
        <taxon>ecological metagenomes</taxon>
    </lineage>
</organism>
<accession>A0A3B1AL05</accession>
<evidence type="ECO:0000256" key="9">
    <source>
        <dbReference type="SAM" id="Phobius"/>
    </source>
</evidence>